<gene>
    <name evidence="1" type="ORF">SAMEA3906486_04882</name>
</gene>
<dbReference type="OrthoDB" id="7861378at2"/>
<name>A0A157STT8_9BORD</name>
<protein>
    <submittedName>
        <fullName evidence="1">Uncharacterized protein</fullName>
    </submittedName>
</protein>
<evidence type="ECO:0000313" key="1">
    <source>
        <dbReference type="EMBL" id="SAI73847.1"/>
    </source>
</evidence>
<reference evidence="1 2" key="1">
    <citation type="submission" date="2016-04" db="EMBL/GenBank/DDBJ databases">
        <authorList>
            <consortium name="Pathogen Informatics"/>
        </authorList>
    </citation>
    <scope>NUCLEOTIDE SEQUENCE [LARGE SCALE GENOMIC DNA]</scope>
    <source>
        <strain evidence="1 2">H050680373</strain>
    </source>
</reference>
<keyword evidence="2" id="KW-1185">Reference proteome</keyword>
<dbReference type="RefSeq" id="WP_066132888.1">
    <property type="nucleotide sequence ID" value="NZ_FKIF01000009.1"/>
</dbReference>
<dbReference type="EMBL" id="FKIF01000009">
    <property type="protein sequence ID" value="SAI73847.1"/>
    <property type="molecule type" value="Genomic_DNA"/>
</dbReference>
<proteinExistence type="predicted"/>
<accession>A0A157STT8</accession>
<organism evidence="1 2">
    <name type="scientific">Bordetella ansorpii</name>
    <dbReference type="NCBI Taxonomy" id="288768"/>
    <lineage>
        <taxon>Bacteria</taxon>
        <taxon>Pseudomonadati</taxon>
        <taxon>Pseudomonadota</taxon>
        <taxon>Betaproteobacteria</taxon>
        <taxon>Burkholderiales</taxon>
        <taxon>Alcaligenaceae</taxon>
        <taxon>Bordetella</taxon>
    </lineage>
</organism>
<sequence>MTATFFGEALDEERLLRPAYLHARGYTARIFPDVLDKDGLIALATMAGNADAPIHIHHAEFGKPQQTIVTAGTDRAWRAFFDVSYADVILAFASGPLFAWLPSGERFHVVFGPETIIGGSWDREGLSRDFLAFVEDSGLTAKGKQFLRDAHARYLI</sequence>
<evidence type="ECO:0000313" key="2">
    <source>
        <dbReference type="Proteomes" id="UP000076848"/>
    </source>
</evidence>
<dbReference type="AlphaFoldDB" id="A0A157STT8"/>
<dbReference type="Proteomes" id="UP000076848">
    <property type="component" value="Unassembled WGS sequence"/>
</dbReference>